<reference evidence="1" key="1">
    <citation type="submission" date="2020-05" db="UniProtKB">
        <authorList>
            <consortium name="EnsemblMetazoa"/>
        </authorList>
    </citation>
    <scope>IDENTIFICATION</scope>
    <source>
        <strain evidence="1">TTRI</strain>
    </source>
</reference>
<keyword evidence="2" id="KW-1185">Reference proteome</keyword>
<accession>A0A1A9VGX9</accession>
<dbReference type="EnsemblMetazoa" id="GAUT036844-RA">
    <property type="protein sequence ID" value="GAUT036844-PA"/>
    <property type="gene ID" value="GAUT036844"/>
</dbReference>
<dbReference type="VEuPathDB" id="VectorBase:GAUT036844"/>
<dbReference type="Proteomes" id="UP000078200">
    <property type="component" value="Unassembled WGS sequence"/>
</dbReference>
<proteinExistence type="predicted"/>
<evidence type="ECO:0000313" key="1">
    <source>
        <dbReference type="EnsemblMetazoa" id="GAUT036844-PA"/>
    </source>
</evidence>
<protein>
    <submittedName>
        <fullName evidence="1">Uncharacterized protein</fullName>
    </submittedName>
</protein>
<sequence length="214" mass="24477">MINFNKNNGLLSYGFAESRTPEEISPEEWHSQSFLFSLTWATDERFVEKLYACLQTQYASFLEEQVMENKDLLLTFIFKLNLKNFQLETKTAQFTVSLMIPNLLTDQWSERMTSSHLTVACDDSSLLIPLNFVCRVLDNTVAPLAIVDTTSNNSMESFKKYSLFELANTIITKRVYRPDIIISDLHVSLDNVVDIVMNIGSVLKVNILPKNTNT</sequence>
<organism evidence="1 2">
    <name type="scientific">Glossina austeni</name>
    <name type="common">Savannah tsetse fly</name>
    <dbReference type="NCBI Taxonomy" id="7395"/>
    <lineage>
        <taxon>Eukaryota</taxon>
        <taxon>Metazoa</taxon>
        <taxon>Ecdysozoa</taxon>
        <taxon>Arthropoda</taxon>
        <taxon>Hexapoda</taxon>
        <taxon>Insecta</taxon>
        <taxon>Pterygota</taxon>
        <taxon>Neoptera</taxon>
        <taxon>Endopterygota</taxon>
        <taxon>Diptera</taxon>
        <taxon>Brachycera</taxon>
        <taxon>Muscomorpha</taxon>
        <taxon>Hippoboscoidea</taxon>
        <taxon>Glossinidae</taxon>
        <taxon>Glossina</taxon>
    </lineage>
</organism>
<dbReference type="AlphaFoldDB" id="A0A1A9VGX9"/>
<name>A0A1A9VGX9_GLOAU</name>
<evidence type="ECO:0000313" key="2">
    <source>
        <dbReference type="Proteomes" id="UP000078200"/>
    </source>
</evidence>